<dbReference type="SUPFAM" id="SSF49373">
    <property type="entry name" value="Invasin/intimin cell-adhesion fragments"/>
    <property type="match status" value="1"/>
</dbReference>
<dbReference type="Gene3D" id="2.60.40.1080">
    <property type="match status" value="1"/>
</dbReference>
<dbReference type="RefSeq" id="WP_350242945.1">
    <property type="nucleotide sequence ID" value="NZ_CP158299.1"/>
</dbReference>
<feature type="signal peptide" evidence="1">
    <location>
        <begin position="1"/>
        <end position="23"/>
    </location>
</feature>
<gene>
    <name evidence="3" type="ORF">ABOD76_15895</name>
</gene>
<proteinExistence type="predicted"/>
<dbReference type="EMBL" id="CP158299">
    <property type="protein sequence ID" value="XBV84908.1"/>
    <property type="molecule type" value="Genomic_DNA"/>
</dbReference>
<dbReference type="InterPro" id="IPR007110">
    <property type="entry name" value="Ig-like_dom"/>
</dbReference>
<evidence type="ECO:0000256" key="1">
    <source>
        <dbReference type="SAM" id="SignalP"/>
    </source>
</evidence>
<keyword evidence="1" id="KW-0732">Signal</keyword>
<accession>A0AAU7U8U6</accession>
<dbReference type="PROSITE" id="PS51257">
    <property type="entry name" value="PROKAR_LIPOPROTEIN"/>
    <property type="match status" value="1"/>
</dbReference>
<sequence length="305" mass="30893">MTISRTVRFAVPAAAALSMVLMSCGGGTTVPTATVTSVTVTAPAASIAVGETTQATATVVGTGTPAQTVTWSSNNDAVATVSDTGLITGVSAGTATITATSKVDTKQSGTFDVTVTAGNTGGGPFTPVKISFRPATAAVTTSPTTPLPAGYVANTGAAFDGTSGWVKETDLPAMTPLSLVNNTRDNLNRYGLNNAADQRFNTQINMQCGGCTVGSPEKQSAAFEYKVPNGKYNVTVGVGDLKNVDSVDVINVEGTQVVKFTPSTTAGNFKASAVVAVTVTDNFLTIDAKGGTNTKLNFLTIDAVQ</sequence>
<dbReference type="Gene3D" id="2.60.120.430">
    <property type="entry name" value="Galactose-binding lectin"/>
    <property type="match status" value="1"/>
</dbReference>
<dbReference type="SUPFAM" id="SSF49785">
    <property type="entry name" value="Galactose-binding domain-like"/>
    <property type="match status" value="1"/>
</dbReference>
<evidence type="ECO:0000259" key="2">
    <source>
        <dbReference type="PROSITE" id="PS50835"/>
    </source>
</evidence>
<dbReference type="PROSITE" id="PS50835">
    <property type="entry name" value="IG_LIKE"/>
    <property type="match status" value="1"/>
</dbReference>
<dbReference type="KEGG" id="dsc:ABOD76_15895"/>
<dbReference type="InterPro" id="IPR003343">
    <property type="entry name" value="Big_2"/>
</dbReference>
<dbReference type="InterPro" id="IPR008964">
    <property type="entry name" value="Invasin/intimin_cell_adhesion"/>
</dbReference>
<dbReference type="InterPro" id="IPR008979">
    <property type="entry name" value="Galactose-bd-like_sf"/>
</dbReference>
<name>A0AAU7U8U6_9DEIO</name>
<protein>
    <submittedName>
        <fullName evidence="3">Ig-like domain-containing protein</fullName>
    </submittedName>
</protein>
<evidence type="ECO:0000313" key="3">
    <source>
        <dbReference type="EMBL" id="XBV84908.1"/>
    </source>
</evidence>
<organism evidence="3">
    <name type="scientific">Deinococcus sonorensis KR-87</name>
    <dbReference type="NCBI Taxonomy" id="694439"/>
    <lineage>
        <taxon>Bacteria</taxon>
        <taxon>Thermotogati</taxon>
        <taxon>Deinococcota</taxon>
        <taxon>Deinococci</taxon>
        <taxon>Deinococcales</taxon>
        <taxon>Deinococcaceae</taxon>
        <taxon>Deinococcus</taxon>
    </lineage>
</organism>
<dbReference type="AlphaFoldDB" id="A0AAU7U8U6"/>
<feature type="chain" id="PRO_5043683629" evidence="1">
    <location>
        <begin position="24"/>
        <end position="305"/>
    </location>
</feature>
<reference evidence="3" key="1">
    <citation type="submission" date="2024-06" db="EMBL/GenBank/DDBJ databases">
        <title>Draft Genome Sequence of Deinococcus sonorensis Type Strain KR-87, a Biofilm Producing Representative of the Genus Deinococcus.</title>
        <authorList>
            <person name="Boren L.S."/>
            <person name="Grosso R.A."/>
            <person name="Hugenberg-Cox A.N."/>
            <person name="Hill J.T.E."/>
            <person name="Albert C.M."/>
            <person name="Tuohy J.M."/>
        </authorList>
    </citation>
    <scope>NUCLEOTIDE SEQUENCE</scope>
    <source>
        <strain evidence="3">KR-87</strain>
    </source>
</reference>
<dbReference type="Pfam" id="PF02368">
    <property type="entry name" value="Big_2"/>
    <property type="match status" value="1"/>
</dbReference>
<feature type="domain" description="Ig-like" evidence="2">
    <location>
        <begin position="31"/>
        <end position="131"/>
    </location>
</feature>
<dbReference type="SMART" id="SM00635">
    <property type="entry name" value="BID_2"/>
    <property type="match status" value="1"/>
</dbReference>